<comment type="caution">
    <text evidence="10">The sequence shown here is derived from an EMBL/GenBank/DDBJ whole genome shotgun (WGS) entry which is preliminary data.</text>
</comment>
<feature type="transmembrane region" description="Helical" evidence="7">
    <location>
        <begin position="383"/>
        <end position="401"/>
    </location>
</feature>
<feature type="chain" id="PRO_5040336909" description="Phosphate transporter" evidence="9">
    <location>
        <begin position="20"/>
        <end position="532"/>
    </location>
</feature>
<evidence type="ECO:0000256" key="9">
    <source>
        <dbReference type="SAM" id="SignalP"/>
    </source>
</evidence>
<gene>
    <name evidence="10" type="ORF">GMORB2_1536</name>
</gene>
<feature type="transmembrane region" description="Helical" evidence="7">
    <location>
        <begin position="44"/>
        <end position="63"/>
    </location>
</feature>
<evidence type="ECO:0000256" key="8">
    <source>
        <dbReference type="SAM" id="MobiDB-lite"/>
    </source>
</evidence>
<comment type="subcellular location">
    <subcellularLocation>
        <location evidence="1 7">Membrane</location>
        <topology evidence="1 7">Multi-pass membrane protein</topology>
    </subcellularLocation>
</comment>
<dbReference type="GO" id="GO:0016020">
    <property type="term" value="C:membrane"/>
    <property type="evidence" value="ECO:0007669"/>
    <property type="project" value="UniProtKB-SubCell"/>
</dbReference>
<dbReference type="AlphaFoldDB" id="A0A9P5D0K1"/>
<dbReference type="Proteomes" id="UP000749293">
    <property type="component" value="Unassembled WGS sequence"/>
</dbReference>
<feature type="transmembrane region" description="Helical" evidence="7">
    <location>
        <begin position="183"/>
        <end position="201"/>
    </location>
</feature>
<evidence type="ECO:0000256" key="5">
    <source>
        <dbReference type="ARBA" id="ARBA00022989"/>
    </source>
</evidence>
<dbReference type="EMBL" id="JAANYQ010000011">
    <property type="protein sequence ID" value="KAF4121697.1"/>
    <property type="molecule type" value="Genomic_DNA"/>
</dbReference>
<sequence length="532" mass="57045">MINEVTWIVVLTTIGLCCSAYGNGGNDVANSYATSVGSRALKLWQVGVLATVTEFVGAVAFGSRVTGTIKSGIIDLDRFRSQPAMMVLAMGCAEFGGAAWLLTATRVGFAVSTTQTAIGALIGAGLASHADIKWGWAKGSVSQIAASWGIAPCAAAAVSAAIFATMKYLVLERKDSFPRAIRAIPFYFAFTATVLALFFTMELPISPGIRGEGALHPGVVVGIALGVFAAIFALSSFFFVPYVKLRFVRLDPRARIYHVVLGPLLNRDDPPLFWPGDENVAAAVRDYYADAGHGNASTTPESLEKGAGDGSQAGGANKHVEPEERWLEPCKHLRLTDRTRLFGMVKYYLLRGVMRDCVTHDTSGEMARVHACARRYDNRVEHLWTYAQVISAMMMSIAHGSNDVSNALGPWVGAYNTWLTGEVTDEATIPIWIVVVAGLLLGVGFWFSGYRIVRTMANDVTRMTPARGYAIEMGAAITVLAASALGLPISTTQCLTGGLMGVALMNLDHGAVRWSKLVRIFGGRRKLSICMA</sequence>
<evidence type="ECO:0000256" key="3">
    <source>
        <dbReference type="ARBA" id="ARBA00022592"/>
    </source>
</evidence>
<feature type="transmembrane region" description="Helical" evidence="7">
    <location>
        <begin position="84"/>
        <end position="102"/>
    </location>
</feature>
<evidence type="ECO:0000256" key="2">
    <source>
        <dbReference type="ARBA" id="ARBA00022448"/>
    </source>
</evidence>
<name>A0A9P5D0K1_9HYPO</name>
<dbReference type="PANTHER" id="PTHR11101:SF55">
    <property type="entry name" value="PHOSPHATE TRANSPORTER"/>
    <property type="match status" value="1"/>
</dbReference>
<feature type="region of interest" description="Disordered" evidence="8">
    <location>
        <begin position="295"/>
        <end position="322"/>
    </location>
</feature>
<dbReference type="GO" id="GO:0035435">
    <property type="term" value="P:phosphate ion transmembrane transport"/>
    <property type="evidence" value="ECO:0007669"/>
    <property type="project" value="TreeGrafter"/>
</dbReference>
<dbReference type="InterPro" id="IPR001204">
    <property type="entry name" value="Phos_transporter"/>
</dbReference>
<protein>
    <recommendedName>
        <fullName evidence="7">Phosphate transporter</fullName>
    </recommendedName>
</protein>
<accession>A0A9P5D0K1</accession>
<dbReference type="OrthoDB" id="260807at2759"/>
<reference evidence="10" key="1">
    <citation type="submission" date="2020-03" db="EMBL/GenBank/DDBJ databases">
        <title>Site-based positive gene gene selection in Geosmithia morbida across the United States reveals a broad range of putative effectors and factors for local host and environmental adapation.</title>
        <authorList>
            <person name="Onufrak A."/>
            <person name="Murdoch R.W."/>
            <person name="Gazis R."/>
            <person name="Huff M."/>
            <person name="Staton M."/>
            <person name="Klingeman W."/>
            <person name="Hadziabdic D."/>
        </authorList>
    </citation>
    <scope>NUCLEOTIDE SEQUENCE</scope>
    <source>
        <strain evidence="10">1262</strain>
    </source>
</reference>
<feature type="transmembrane region" description="Helical" evidence="7">
    <location>
        <begin position="221"/>
        <end position="243"/>
    </location>
</feature>
<keyword evidence="3 7" id="KW-0592">Phosphate transport</keyword>
<keyword evidence="9" id="KW-0732">Signal</keyword>
<evidence type="ECO:0000313" key="11">
    <source>
        <dbReference type="Proteomes" id="UP000749293"/>
    </source>
</evidence>
<dbReference type="RefSeq" id="XP_035320349.1">
    <property type="nucleotide sequence ID" value="XM_035463518.1"/>
</dbReference>
<dbReference type="PANTHER" id="PTHR11101">
    <property type="entry name" value="PHOSPHATE TRANSPORTER"/>
    <property type="match status" value="1"/>
</dbReference>
<evidence type="ECO:0000256" key="1">
    <source>
        <dbReference type="ARBA" id="ARBA00004141"/>
    </source>
</evidence>
<comment type="function">
    <text evidence="7">Sodium-phosphate symporter.</text>
</comment>
<dbReference type="GeneID" id="55967766"/>
<feature type="transmembrane region" description="Helical" evidence="7">
    <location>
        <begin position="148"/>
        <end position="171"/>
    </location>
</feature>
<feature type="transmembrane region" description="Helical" evidence="7">
    <location>
        <begin position="469"/>
        <end position="489"/>
    </location>
</feature>
<keyword evidence="4 7" id="KW-0812">Transmembrane</keyword>
<evidence type="ECO:0000313" key="10">
    <source>
        <dbReference type="EMBL" id="KAF4121697.1"/>
    </source>
</evidence>
<keyword evidence="11" id="KW-1185">Reference proteome</keyword>
<keyword evidence="6 7" id="KW-0472">Membrane</keyword>
<feature type="signal peptide" evidence="9">
    <location>
        <begin position="1"/>
        <end position="19"/>
    </location>
</feature>
<proteinExistence type="inferred from homology"/>
<keyword evidence="2 7" id="KW-0813">Transport</keyword>
<evidence type="ECO:0000256" key="6">
    <source>
        <dbReference type="ARBA" id="ARBA00023136"/>
    </source>
</evidence>
<dbReference type="GO" id="GO:0005315">
    <property type="term" value="F:phosphate transmembrane transporter activity"/>
    <property type="evidence" value="ECO:0007669"/>
    <property type="project" value="InterPro"/>
</dbReference>
<comment type="similarity">
    <text evidence="7">Belongs to the inorganic phosphate transporter (PiT) (TC 2.A.20) family.</text>
</comment>
<evidence type="ECO:0000256" key="4">
    <source>
        <dbReference type="ARBA" id="ARBA00022692"/>
    </source>
</evidence>
<dbReference type="Pfam" id="PF01384">
    <property type="entry name" value="PHO4"/>
    <property type="match status" value="1"/>
</dbReference>
<evidence type="ECO:0000256" key="7">
    <source>
        <dbReference type="RuleBase" id="RU363058"/>
    </source>
</evidence>
<feature type="transmembrane region" description="Helical" evidence="7">
    <location>
        <begin position="429"/>
        <end position="448"/>
    </location>
</feature>
<organism evidence="10 11">
    <name type="scientific">Geosmithia morbida</name>
    <dbReference type="NCBI Taxonomy" id="1094350"/>
    <lineage>
        <taxon>Eukaryota</taxon>
        <taxon>Fungi</taxon>
        <taxon>Dikarya</taxon>
        <taxon>Ascomycota</taxon>
        <taxon>Pezizomycotina</taxon>
        <taxon>Sordariomycetes</taxon>
        <taxon>Hypocreomycetidae</taxon>
        <taxon>Hypocreales</taxon>
        <taxon>Bionectriaceae</taxon>
        <taxon>Geosmithia</taxon>
    </lineage>
</organism>
<keyword evidence="5 7" id="KW-1133">Transmembrane helix</keyword>